<dbReference type="EMBL" id="CM010715">
    <property type="protein sequence ID" value="RZC47060.1"/>
    <property type="molecule type" value="Genomic_DNA"/>
</dbReference>
<dbReference type="AlphaFoldDB" id="A0A4Y7IH62"/>
<accession>A0A4Y7IH62</accession>
<protein>
    <submittedName>
        <fullName evidence="2">Uncharacterized protein</fullName>
    </submittedName>
</protein>
<feature type="signal peptide" evidence="1">
    <location>
        <begin position="1"/>
        <end position="31"/>
    </location>
</feature>
<reference evidence="2 3" key="1">
    <citation type="journal article" date="2018" name="Science">
        <title>The opium poppy genome and morphinan production.</title>
        <authorList>
            <person name="Guo L."/>
            <person name="Winzer T."/>
            <person name="Yang X."/>
            <person name="Li Y."/>
            <person name="Ning Z."/>
            <person name="He Z."/>
            <person name="Teodor R."/>
            <person name="Lu Y."/>
            <person name="Bowser T.A."/>
            <person name="Graham I.A."/>
            <person name="Ye K."/>
        </authorList>
    </citation>
    <scope>NUCLEOTIDE SEQUENCE [LARGE SCALE GENOMIC DNA]</scope>
    <source>
        <strain evidence="3">cv. HN1</strain>
        <tissue evidence="2">Leaves</tissue>
    </source>
</reference>
<keyword evidence="1" id="KW-0732">Signal</keyword>
<evidence type="ECO:0000313" key="3">
    <source>
        <dbReference type="Proteomes" id="UP000316621"/>
    </source>
</evidence>
<gene>
    <name evidence="2" type="ORF">C5167_040007</name>
</gene>
<proteinExistence type="predicted"/>
<dbReference type="Proteomes" id="UP000316621">
    <property type="component" value="Chromosome 1"/>
</dbReference>
<evidence type="ECO:0000313" key="2">
    <source>
        <dbReference type="EMBL" id="RZC47060.1"/>
    </source>
</evidence>
<feature type="chain" id="PRO_5021313953" evidence="1">
    <location>
        <begin position="32"/>
        <end position="80"/>
    </location>
</feature>
<dbReference type="Gramene" id="RZC47060">
    <property type="protein sequence ID" value="RZC47060"/>
    <property type="gene ID" value="C5167_040007"/>
</dbReference>
<organism evidence="2 3">
    <name type="scientific">Papaver somniferum</name>
    <name type="common">Opium poppy</name>
    <dbReference type="NCBI Taxonomy" id="3469"/>
    <lineage>
        <taxon>Eukaryota</taxon>
        <taxon>Viridiplantae</taxon>
        <taxon>Streptophyta</taxon>
        <taxon>Embryophyta</taxon>
        <taxon>Tracheophyta</taxon>
        <taxon>Spermatophyta</taxon>
        <taxon>Magnoliopsida</taxon>
        <taxon>Ranunculales</taxon>
        <taxon>Papaveraceae</taxon>
        <taxon>Papaveroideae</taxon>
        <taxon>Papaver</taxon>
    </lineage>
</organism>
<sequence>MAKTAHLSSSPSFLIGFLLVLIVANTVYVCGECDRGNSVVVKSCARSNCDSLCRFHSNFIVGHTECSVGPFNTNVCFCCR</sequence>
<keyword evidence="3" id="KW-1185">Reference proteome</keyword>
<evidence type="ECO:0000256" key="1">
    <source>
        <dbReference type="SAM" id="SignalP"/>
    </source>
</evidence>
<name>A0A4Y7IH62_PAPSO</name>